<dbReference type="Pfam" id="PF02965">
    <property type="entry name" value="Met_synt_B12"/>
    <property type="match status" value="1"/>
</dbReference>
<evidence type="ECO:0000313" key="3">
    <source>
        <dbReference type="Proteomes" id="UP000679220"/>
    </source>
</evidence>
<reference evidence="2" key="1">
    <citation type="journal article" date="2018" name="Int. J. Syst. Evol. Microbiol.">
        <title>Carboxylicivirga sediminis sp. nov., isolated from coastal sediment.</title>
        <authorList>
            <person name="Wang F.Q."/>
            <person name="Ren L.H."/>
            <person name="Zou R.J."/>
            <person name="Sun Y.Z."/>
            <person name="Liu X.J."/>
            <person name="Jiang F."/>
            <person name="Liu L.J."/>
        </authorList>
    </citation>
    <scope>NUCLEOTIDE SEQUENCE</scope>
    <source>
        <strain evidence="2">JR1</strain>
    </source>
</reference>
<dbReference type="Proteomes" id="UP000679220">
    <property type="component" value="Unassembled WGS sequence"/>
</dbReference>
<organism evidence="2 3">
    <name type="scientific">Carboxylicivirga sediminis</name>
    <dbReference type="NCBI Taxonomy" id="2006564"/>
    <lineage>
        <taxon>Bacteria</taxon>
        <taxon>Pseudomonadati</taxon>
        <taxon>Bacteroidota</taxon>
        <taxon>Bacteroidia</taxon>
        <taxon>Marinilabiliales</taxon>
        <taxon>Marinilabiliaceae</taxon>
        <taxon>Carboxylicivirga</taxon>
    </lineage>
</organism>
<accession>A0A941F597</accession>
<evidence type="ECO:0000313" key="2">
    <source>
        <dbReference type="EMBL" id="MBR8536679.1"/>
    </source>
</evidence>
<reference evidence="2" key="2">
    <citation type="submission" date="2021-04" db="EMBL/GenBank/DDBJ databases">
        <authorList>
            <person name="Zhang T."/>
            <person name="Zhang Y."/>
            <person name="Lu D."/>
            <person name="Zuo D."/>
            <person name="Du Z."/>
        </authorList>
    </citation>
    <scope>NUCLEOTIDE SEQUENCE</scope>
    <source>
        <strain evidence="2">JR1</strain>
    </source>
</reference>
<protein>
    <recommendedName>
        <fullName evidence="1">AdoMet activation domain-containing protein</fullName>
    </recommendedName>
</protein>
<comment type="caution">
    <text evidence="2">The sequence shown here is derived from an EMBL/GenBank/DDBJ whole genome shotgun (WGS) entry which is preliminary data.</text>
</comment>
<dbReference type="InterPro" id="IPR017342">
    <property type="entry name" value="S-AdoMet-dep_Met_synth_prd"/>
</dbReference>
<keyword evidence="3" id="KW-1185">Reference proteome</keyword>
<dbReference type="AlphaFoldDB" id="A0A941F597"/>
<dbReference type="Gene3D" id="3.40.109.40">
    <property type="match status" value="1"/>
</dbReference>
<feature type="domain" description="AdoMet activation" evidence="1">
    <location>
        <begin position="99"/>
        <end position="222"/>
    </location>
</feature>
<proteinExistence type="predicted"/>
<dbReference type="GO" id="GO:0008705">
    <property type="term" value="F:methionine synthase activity"/>
    <property type="evidence" value="ECO:0007669"/>
    <property type="project" value="InterPro"/>
</dbReference>
<dbReference type="InterPro" id="IPR004223">
    <property type="entry name" value="VitB12-dep_Met_synth_activ_dom"/>
</dbReference>
<dbReference type="SUPFAM" id="SSF56507">
    <property type="entry name" value="Methionine synthase activation domain-like"/>
    <property type="match status" value="1"/>
</dbReference>
<dbReference type="InterPro" id="IPR037010">
    <property type="entry name" value="VitB12-dep_Met_synth_activ_sf"/>
</dbReference>
<gene>
    <name evidence="2" type="ORF">KDU71_13975</name>
</gene>
<dbReference type="EMBL" id="JAGTAR010000021">
    <property type="protein sequence ID" value="MBR8536679.1"/>
    <property type="molecule type" value="Genomic_DNA"/>
</dbReference>
<evidence type="ECO:0000259" key="1">
    <source>
        <dbReference type="Pfam" id="PF02965"/>
    </source>
</evidence>
<name>A0A941F597_9BACT</name>
<sequence length="234" mass="25959">MNEIINTTIIQRQFKLSDLALKTSDVAELMGYTNEIPDNIREIIESELSALDDVAGIKGGYQLKQVQSNISDYSLQVEKCNFFVGKAVFHYLKNIEQVALFVCTAGKVVSDRSKNLMNSGELLEGYVVDVIGSAIVEKAMAVIHEELSDNLSFKNVNCTNRYSPGYCNWDVVEQHKLFSLLPQNFCGISLTPSSLMIPVKSVSGFIGIGTNVTFHDYQCASCNSNNCIYRGKNK</sequence>
<dbReference type="PIRSF" id="PIRSF037984">
    <property type="entry name" value="Met_synth_TM0269_prd"/>
    <property type="match status" value="1"/>
</dbReference>
<dbReference type="RefSeq" id="WP_212191706.1">
    <property type="nucleotide sequence ID" value="NZ_JAGTAR010000021.1"/>
</dbReference>